<evidence type="ECO:0000256" key="1">
    <source>
        <dbReference type="SAM" id="MobiDB-lite"/>
    </source>
</evidence>
<dbReference type="SUPFAM" id="SSF56801">
    <property type="entry name" value="Acetyl-CoA synthetase-like"/>
    <property type="match status" value="1"/>
</dbReference>
<protein>
    <submittedName>
        <fullName evidence="4">Putative Linear gramicidin synthase subunit C</fullName>
    </submittedName>
</protein>
<keyword evidence="5" id="KW-1185">Reference proteome</keyword>
<dbReference type="HOGENOM" id="CLU_1561951_0_0_11"/>
<accession>S4MQU3</accession>
<dbReference type="GO" id="GO:0031177">
    <property type="term" value="F:phosphopantetheine binding"/>
    <property type="evidence" value="ECO:0007669"/>
    <property type="project" value="TreeGrafter"/>
</dbReference>
<dbReference type="EMBL" id="AOPY01001606">
    <property type="protein sequence ID" value="EPJ35817.1"/>
    <property type="molecule type" value="Genomic_DNA"/>
</dbReference>
<feature type="compositionally biased region" description="Basic and acidic residues" evidence="1">
    <location>
        <begin position="144"/>
        <end position="153"/>
    </location>
</feature>
<dbReference type="Pfam" id="PF00550">
    <property type="entry name" value="PP-binding"/>
    <property type="match status" value="1"/>
</dbReference>
<dbReference type="Gene3D" id="1.10.1200.10">
    <property type="entry name" value="ACP-like"/>
    <property type="match status" value="1"/>
</dbReference>
<dbReference type="InterPro" id="IPR009081">
    <property type="entry name" value="PP-bd_ACP"/>
</dbReference>
<dbReference type="InterPro" id="IPR025110">
    <property type="entry name" value="AMP-bd_C"/>
</dbReference>
<feature type="region of interest" description="Disordered" evidence="1">
    <location>
        <begin position="113"/>
        <end position="171"/>
    </location>
</feature>
<feature type="compositionally biased region" description="Basic residues" evidence="1">
    <location>
        <begin position="129"/>
        <end position="143"/>
    </location>
</feature>
<evidence type="ECO:0000259" key="3">
    <source>
        <dbReference type="Pfam" id="PF13193"/>
    </source>
</evidence>
<organism evidence="4 5">
    <name type="scientific">Streptomyces afghaniensis 772</name>
    <dbReference type="NCBI Taxonomy" id="1283301"/>
    <lineage>
        <taxon>Bacteria</taxon>
        <taxon>Bacillati</taxon>
        <taxon>Actinomycetota</taxon>
        <taxon>Actinomycetes</taxon>
        <taxon>Kitasatosporales</taxon>
        <taxon>Streptomycetaceae</taxon>
        <taxon>Streptomyces</taxon>
    </lineage>
</organism>
<dbReference type="Proteomes" id="UP000015001">
    <property type="component" value="Unassembled WGS sequence"/>
</dbReference>
<gene>
    <name evidence="4" type="ORF">STAFG_7125</name>
</gene>
<dbReference type="Gene3D" id="3.30.300.30">
    <property type="match status" value="1"/>
</dbReference>
<feature type="domain" description="AMP-binding enzyme C-terminal" evidence="3">
    <location>
        <begin position="3"/>
        <end position="59"/>
    </location>
</feature>
<evidence type="ECO:0000313" key="5">
    <source>
        <dbReference type="Proteomes" id="UP000015001"/>
    </source>
</evidence>
<dbReference type="InterPro" id="IPR036736">
    <property type="entry name" value="ACP-like_sf"/>
</dbReference>
<dbReference type="AlphaFoldDB" id="S4MQU3"/>
<dbReference type="PATRIC" id="fig|1283301.3.peg.7074"/>
<dbReference type="PANTHER" id="PTHR45527">
    <property type="entry name" value="NONRIBOSOMAL PEPTIDE SYNTHETASE"/>
    <property type="match status" value="1"/>
</dbReference>
<proteinExistence type="predicted"/>
<dbReference type="Pfam" id="PF13193">
    <property type="entry name" value="AMP-binding_C"/>
    <property type="match status" value="1"/>
</dbReference>
<evidence type="ECO:0000313" key="4">
    <source>
        <dbReference type="EMBL" id="EPJ35817.1"/>
    </source>
</evidence>
<dbReference type="PANTHER" id="PTHR45527:SF14">
    <property type="entry name" value="PLIPASTATIN SYNTHASE SUBUNIT B"/>
    <property type="match status" value="1"/>
</dbReference>
<evidence type="ECO:0000259" key="2">
    <source>
        <dbReference type="Pfam" id="PF00550"/>
    </source>
</evidence>
<dbReference type="InterPro" id="IPR045851">
    <property type="entry name" value="AMP-bd_C_sf"/>
</dbReference>
<dbReference type="GO" id="GO:0005829">
    <property type="term" value="C:cytosol"/>
    <property type="evidence" value="ECO:0007669"/>
    <property type="project" value="TreeGrafter"/>
</dbReference>
<feature type="domain" description="Carrier" evidence="2">
    <location>
        <begin position="87"/>
        <end position="116"/>
    </location>
</feature>
<name>S4MQU3_9ACTN</name>
<dbReference type="GO" id="GO:0044550">
    <property type="term" value="P:secondary metabolite biosynthetic process"/>
    <property type="evidence" value="ECO:0007669"/>
    <property type="project" value="TreeGrafter"/>
</dbReference>
<comment type="caution">
    <text evidence="4">The sequence shown here is derived from an EMBL/GenBank/DDBJ whole genome shotgun (WGS) entry which is preliminary data.</text>
</comment>
<sequence length="171" mass="19018">MREAVVIVRDERLVAYLVIDSELPSTTELRQFVAGALPEYMVPAAFVELERIPLTVNGKLDRRALPEPDASVETGHTFVAPRTPTGERVAEVWQEVLGVERVGVEDGFFELGGDSIPCRRPGRRAASGRVRRGRTGRLRTPHGRRPDRADHGTSRGHGRRPAGRAVRPDRR</sequence>
<reference evidence="4 5" key="1">
    <citation type="submission" date="2013-02" db="EMBL/GenBank/DDBJ databases">
        <title>Draft Genome Sequence of Streptomyces afghaniensis, Which Produces Compounds of the Julimycin B-Complex.</title>
        <authorList>
            <person name="Gruening B.A."/>
            <person name="Praeg A."/>
            <person name="Erxleben A."/>
            <person name="Guenther S."/>
            <person name="Fiedler H.-P."/>
            <person name="Goodfellow M."/>
            <person name="Mueller M."/>
        </authorList>
    </citation>
    <scope>NUCLEOTIDE SEQUENCE [LARGE SCALE GENOMIC DNA]</scope>
    <source>
        <strain evidence="4 5">772</strain>
    </source>
</reference>
<dbReference type="GO" id="GO:0043041">
    <property type="term" value="P:amino acid activation for nonribosomal peptide biosynthetic process"/>
    <property type="evidence" value="ECO:0007669"/>
    <property type="project" value="TreeGrafter"/>
</dbReference>